<dbReference type="Pfam" id="PF06114">
    <property type="entry name" value="Peptidase_M78"/>
    <property type="match status" value="1"/>
</dbReference>
<sequence>MAYDALVKEAMQQGIDIYEMPMKPRTKGLYADKTIWINKGIETEVEKSCVLAEELGHYYTSQGHILDQQDIRNRKQELKARHWAYEKLIPLSQLVNAAVLGNVGRHLIAEWLNVTESFLQQSIEYYQRKYGIFTTWKNYIIFFEPLSVSTIRERLGTKEEVSYSIDQ</sequence>
<dbReference type="InterPro" id="IPR010359">
    <property type="entry name" value="IrrE_HExxH"/>
</dbReference>
<dbReference type="RefSeq" id="WP_377774259.1">
    <property type="nucleotide sequence ID" value="NZ_JBHUHO010000038.1"/>
</dbReference>
<keyword evidence="3" id="KW-1185">Reference proteome</keyword>
<protein>
    <submittedName>
        <fullName evidence="2">ImmA/IrrE family metallo-endopeptidase</fullName>
    </submittedName>
</protein>
<evidence type="ECO:0000313" key="2">
    <source>
        <dbReference type="EMBL" id="MFD2117261.1"/>
    </source>
</evidence>
<reference evidence="3" key="1">
    <citation type="journal article" date="2019" name="Int. J. Syst. Evol. Microbiol.">
        <title>The Global Catalogue of Microorganisms (GCM) 10K type strain sequencing project: providing services to taxonomists for standard genome sequencing and annotation.</title>
        <authorList>
            <consortium name="The Broad Institute Genomics Platform"/>
            <consortium name="The Broad Institute Genome Sequencing Center for Infectious Disease"/>
            <person name="Wu L."/>
            <person name="Ma J."/>
        </authorList>
    </citation>
    <scope>NUCLEOTIDE SEQUENCE [LARGE SCALE GENOMIC DNA]</scope>
    <source>
        <strain evidence="3">GH52</strain>
    </source>
</reference>
<evidence type="ECO:0000313" key="3">
    <source>
        <dbReference type="Proteomes" id="UP001597362"/>
    </source>
</evidence>
<evidence type="ECO:0000259" key="1">
    <source>
        <dbReference type="Pfam" id="PF06114"/>
    </source>
</evidence>
<name>A0ABW4YNJ4_9BACL</name>
<comment type="caution">
    <text evidence="2">The sequence shown here is derived from an EMBL/GenBank/DDBJ whole genome shotgun (WGS) entry which is preliminary data.</text>
</comment>
<accession>A0ABW4YNJ4</accession>
<feature type="domain" description="IrrE N-terminal-like" evidence="1">
    <location>
        <begin position="11"/>
        <end position="121"/>
    </location>
</feature>
<organism evidence="2 3">
    <name type="scientific">Paenibacillus yanchengensis</name>
    <dbReference type="NCBI Taxonomy" id="2035833"/>
    <lineage>
        <taxon>Bacteria</taxon>
        <taxon>Bacillati</taxon>
        <taxon>Bacillota</taxon>
        <taxon>Bacilli</taxon>
        <taxon>Bacillales</taxon>
        <taxon>Paenibacillaceae</taxon>
        <taxon>Paenibacillus</taxon>
    </lineage>
</organism>
<dbReference type="EMBL" id="JBHUHO010000038">
    <property type="protein sequence ID" value="MFD2117261.1"/>
    <property type="molecule type" value="Genomic_DNA"/>
</dbReference>
<proteinExistence type="predicted"/>
<gene>
    <name evidence="2" type="ORF">ACFSJH_16145</name>
</gene>
<dbReference type="Proteomes" id="UP001597362">
    <property type="component" value="Unassembled WGS sequence"/>
</dbReference>